<evidence type="ECO:0000313" key="3">
    <source>
        <dbReference type="Proteomes" id="UP000030765"/>
    </source>
</evidence>
<dbReference type="EMBL" id="KE525170">
    <property type="protein sequence ID" value="KFB42204.1"/>
    <property type="molecule type" value="Genomic_DNA"/>
</dbReference>
<dbReference type="EMBL" id="ATLV01017479">
    <property type="status" value="NOT_ANNOTATED_CDS"/>
    <property type="molecule type" value="Genomic_DNA"/>
</dbReference>
<evidence type="ECO:0000313" key="2">
    <source>
        <dbReference type="EnsemblMetazoa" id="ASIC009906-PA"/>
    </source>
</evidence>
<dbReference type="VEuPathDB" id="VectorBase:ASIC009906"/>
<sequence>MLVDRAPLQIIFTVEVLNLPPAKSGPAIRFDAGKPTIEGPPAHGWKTGVTVWPKIDSEDLLSFRPKVRVVGELVGKSVARTGENDRMNLGMKGK</sequence>
<dbReference type="AlphaFoldDB" id="A0A084VW60"/>
<reference evidence="2" key="2">
    <citation type="submission" date="2020-05" db="UniProtKB">
        <authorList>
            <consortium name="EnsemblMetazoa"/>
        </authorList>
    </citation>
    <scope>IDENTIFICATION</scope>
</reference>
<organism evidence="1">
    <name type="scientific">Anopheles sinensis</name>
    <name type="common">Mosquito</name>
    <dbReference type="NCBI Taxonomy" id="74873"/>
    <lineage>
        <taxon>Eukaryota</taxon>
        <taxon>Metazoa</taxon>
        <taxon>Ecdysozoa</taxon>
        <taxon>Arthropoda</taxon>
        <taxon>Hexapoda</taxon>
        <taxon>Insecta</taxon>
        <taxon>Pterygota</taxon>
        <taxon>Neoptera</taxon>
        <taxon>Endopterygota</taxon>
        <taxon>Diptera</taxon>
        <taxon>Nematocera</taxon>
        <taxon>Culicoidea</taxon>
        <taxon>Culicidae</taxon>
        <taxon>Anophelinae</taxon>
        <taxon>Anopheles</taxon>
    </lineage>
</organism>
<dbReference type="EnsemblMetazoa" id="ASIC009906-RA">
    <property type="protein sequence ID" value="ASIC009906-PA"/>
    <property type="gene ID" value="ASIC009906"/>
</dbReference>
<reference evidence="1 3" key="1">
    <citation type="journal article" date="2014" name="BMC Genomics">
        <title>Genome sequence of Anopheles sinensis provides insight into genetics basis of mosquito competence for malaria parasites.</title>
        <authorList>
            <person name="Zhou D."/>
            <person name="Zhang D."/>
            <person name="Ding G."/>
            <person name="Shi L."/>
            <person name="Hou Q."/>
            <person name="Ye Y."/>
            <person name="Xu Y."/>
            <person name="Zhou H."/>
            <person name="Xiong C."/>
            <person name="Li S."/>
            <person name="Yu J."/>
            <person name="Hong S."/>
            <person name="Yu X."/>
            <person name="Zou P."/>
            <person name="Chen C."/>
            <person name="Chang X."/>
            <person name="Wang W."/>
            <person name="Lv Y."/>
            <person name="Sun Y."/>
            <person name="Ma L."/>
            <person name="Shen B."/>
            <person name="Zhu C."/>
        </authorList>
    </citation>
    <scope>NUCLEOTIDE SEQUENCE [LARGE SCALE GENOMIC DNA]</scope>
</reference>
<evidence type="ECO:0000313" key="1">
    <source>
        <dbReference type="EMBL" id="KFB42204.1"/>
    </source>
</evidence>
<protein>
    <submittedName>
        <fullName evidence="1 2">Uncharacterized protein</fullName>
    </submittedName>
</protein>
<keyword evidence="3" id="KW-1185">Reference proteome</keyword>
<proteinExistence type="predicted"/>
<name>A0A084VW60_ANOSI</name>
<dbReference type="Proteomes" id="UP000030765">
    <property type="component" value="Unassembled WGS sequence"/>
</dbReference>
<gene>
    <name evidence="1" type="ORF">ZHAS_00009906</name>
</gene>
<accession>A0A084VW60</accession>